<dbReference type="SUPFAM" id="SSF54928">
    <property type="entry name" value="RNA-binding domain, RBD"/>
    <property type="match status" value="2"/>
</dbReference>
<proteinExistence type="predicted"/>
<comment type="caution">
    <text evidence="4">The sequence shown here is derived from an EMBL/GenBank/DDBJ whole genome shotgun (WGS) entry which is preliminary data.</text>
</comment>
<feature type="compositionally biased region" description="Polar residues" evidence="2">
    <location>
        <begin position="27"/>
        <end position="43"/>
    </location>
</feature>
<dbReference type="GO" id="GO:0006376">
    <property type="term" value="P:mRNA splice site recognition"/>
    <property type="evidence" value="ECO:0007669"/>
    <property type="project" value="TreeGrafter"/>
</dbReference>
<dbReference type="PANTHER" id="PTHR47330:SF1">
    <property type="entry name" value="POLY(U)-BINDING-SPLICING FACTOR PUF60"/>
    <property type="match status" value="1"/>
</dbReference>
<feature type="domain" description="RRM" evidence="3">
    <location>
        <begin position="200"/>
        <end position="278"/>
    </location>
</feature>
<dbReference type="InterPro" id="IPR051974">
    <property type="entry name" value="PUF60_regulator"/>
</dbReference>
<dbReference type="GO" id="GO:0071011">
    <property type="term" value="C:precatalytic spliceosome"/>
    <property type="evidence" value="ECO:0007669"/>
    <property type="project" value="TreeGrafter"/>
</dbReference>
<evidence type="ECO:0000256" key="1">
    <source>
        <dbReference type="PROSITE-ProRule" id="PRU00176"/>
    </source>
</evidence>
<dbReference type="EMBL" id="MBFR01000886">
    <property type="protein sequence ID" value="PVU85301.1"/>
    <property type="molecule type" value="Genomic_DNA"/>
</dbReference>
<accession>A0A2T9XYY9</accession>
<protein>
    <recommendedName>
        <fullName evidence="3">RRM domain-containing protein</fullName>
    </recommendedName>
</protein>
<sequence>MAAHSISSSPHNSEQNHVNPMPGLDHSQVQFQQEPNSEYTPEVSTEKEAGLTEEQLVRLNKARAFIEELQRTKFKHDQMQDGLSHPPGIVNPGLVSGMDVRSLALLSRIYVGSINFEITEDNIRKVFSEYGAVKHIAMSLDPATGRHKGFGFVEFDVPEAANLALESMDGATLGGRQLKVGRPNNYAEALASIIVPPPAERIFVANINEAVSEDDLKTIFSPFGAIQKCVLAPNMQNRRHKGYGFIEFASPEVAQVAVAAMNGFALGNQILRARKCVVGGSLGVGMSALENLPIPVIPDMLGNPASPQSSLPNSNNTAEIHPTNPETQANDQNTPGTLNQVQDFDQLYNQHLDYLHDEKESISEIMCMTNVVDPNDLDQDLSIDIFEEASKSGPVLKVATILENNIVKVLVEFQNSSATQAAVDLFNDRWFGGRQIKASFYNRSSFEKDLHNSYNIFNPSN</sequence>
<evidence type="ECO:0000313" key="4">
    <source>
        <dbReference type="EMBL" id="PVU85301.1"/>
    </source>
</evidence>
<dbReference type="InterPro" id="IPR035979">
    <property type="entry name" value="RBD_domain_sf"/>
</dbReference>
<keyword evidence="5" id="KW-1185">Reference proteome</keyword>
<dbReference type="STRING" id="133385.A0A2T9XYY9"/>
<dbReference type="Proteomes" id="UP000245383">
    <property type="component" value="Unassembled WGS sequence"/>
</dbReference>
<dbReference type="SMART" id="SM00360">
    <property type="entry name" value="RRM"/>
    <property type="match status" value="3"/>
</dbReference>
<dbReference type="SMART" id="SM00361">
    <property type="entry name" value="RRM_1"/>
    <property type="match status" value="3"/>
</dbReference>
<feature type="compositionally biased region" description="Polar residues" evidence="2">
    <location>
        <begin position="1"/>
        <end position="18"/>
    </location>
</feature>
<dbReference type="GO" id="GO:0003723">
    <property type="term" value="F:RNA binding"/>
    <property type="evidence" value="ECO:0007669"/>
    <property type="project" value="UniProtKB-UniRule"/>
</dbReference>
<feature type="region of interest" description="Disordered" evidence="2">
    <location>
        <begin position="1"/>
        <end position="51"/>
    </location>
</feature>
<organism evidence="4 5">
    <name type="scientific">Smittium simulii</name>
    <dbReference type="NCBI Taxonomy" id="133385"/>
    <lineage>
        <taxon>Eukaryota</taxon>
        <taxon>Fungi</taxon>
        <taxon>Fungi incertae sedis</taxon>
        <taxon>Zoopagomycota</taxon>
        <taxon>Kickxellomycotina</taxon>
        <taxon>Harpellomycetes</taxon>
        <taxon>Harpellales</taxon>
        <taxon>Legeriomycetaceae</taxon>
        <taxon>Smittium</taxon>
    </lineage>
</organism>
<name>A0A2T9XYY9_9FUNG</name>
<evidence type="ECO:0000313" key="5">
    <source>
        <dbReference type="Proteomes" id="UP000245383"/>
    </source>
</evidence>
<dbReference type="GO" id="GO:0000381">
    <property type="term" value="P:regulation of alternative mRNA splicing, via spliceosome"/>
    <property type="evidence" value="ECO:0007669"/>
    <property type="project" value="TreeGrafter"/>
</dbReference>
<dbReference type="GO" id="GO:0000380">
    <property type="term" value="P:alternative mRNA splicing, via spliceosome"/>
    <property type="evidence" value="ECO:0007669"/>
    <property type="project" value="TreeGrafter"/>
</dbReference>
<feature type="compositionally biased region" description="Polar residues" evidence="2">
    <location>
        <begin position="305"/>
        <end position="336"/>
    </location>
</feature>
<dbReference type="PROSITE" id="PS50102">
    <property type="entry name" value="RRM"/>
    <property type="match status" value="2"/>
</dbReference>
<dbReference type="InterPro" id="IPR003954">
    <property type="entry name" value="RRM_euk-type"/>
</dbReference>
<keyword evidence="1" id="KW-0694">RNA-binding</keyword>
<feature type="region of interest" description="Disordered" evidence="2">
    <location>
        <begin position="303"/>
        <end position="336"/>
    </location>
</feature>
<dbReference type="PANTHER" id="PTHR47330">
    <property type="entry name" value="POLY(U)-BINDING-SPLICING FACTOR PUF60-B-RELATED"/>
    <property type="match status" value="1"/>
</dbReference>
<dbReference type="GO" id="GO:0071013">
    <property type="term" value="C:catalytic step 2 spliceosome"/>
    <property type="evidence" value="ECO:0007669"/>
    <property type="project" value="TreeGrafter"/>
</dbReference>
<dbReference type="InterPro" id="IPR012677">
    <property type="entry name" value="Nucleotide-bd_a/b_plait_sf"/>
</dbReference>
<reference evidence="4 5" key="1">
    <citation type="journal article" date="2018" name="MBio">
        <title>Comparative Genomics Reveals the Core Gene Toolbox for the Fungus-Insect Symbiosis.</title>
        <authorList>
            <person name="Wang Y."/>
            <person name="Stata M."/>
            <person name="Wang W."/>
            <person name="Stajich J.E."/>
            <person name="White M.M."/>
            <person name="Moncalvo J.M."/>
        </authorList>
    </citation>
    <scope>NUCLEOTIDE SEQUENCE [LARGE SCALE GENOMIC DNA]</scope>
    <source>
        <strain evidence="4 5">SWE-8-4</strain>
    </source>
</reference>
<dbReference type="OrthoDB" id="5411533at2759"/>
<dbReference type="AlphaFoldDB" id="A0A2T9XYY9"/>
<dbReference type="Pfam" id="PF00076">
    <property type="entry name" value="RRM_1"/>
    <property type="match status" value="2"/>
</dbReference>
<feature type="domain" description="RRM" evidence="3">
    <location>
        <begin position="107"/>
        <end position="185"/>
    </location>
</feature>
<dbReference type="Gene3D" id="3.30.70.330">
    <property type="match status" value="3"/>
</dbReference>
<gene>
    <name evidence="4" type="ORF">BB561_006959</name>
</gene>
<evidence type="ECO:0000256" key="2">
    <source>
        <dbReference type="SAM" id="MobiDB-lite"/>
    </source>
</evidence>
<dbReference type="InterPro" id="IPR000504">
    <property type="entry name" value="RRM_dom"/>
</dbReference>
<evidence type="ECO:0000259" key="3">
    <source>
        <dbReference type="PROSITE" id="PS50102"/>
    </source>
</evidence>